<evidence type="ECO:0000313" key="2">
    <source>
        <dbReference type="Proteomes" id="UP000887229"/>
    </source>
</evidence>
<name>A0A9P7ZMR3_9HYPO</name>
<proteinExistence type="predicted"/>
<evidence type="ECO:0000313" key="1">
    <source>
        <dbReference type="EMBL" id="KAG9254786.1"/>
    </source>
</evidence>
<dbReference type="OrthoDB" id="5376498at2759"/>
<sequence>MADTIDETTFSVRFKHGIHTLYLFVDPSTSMAAVSQELREMLRERYPGGLTSSLDPPKTTMVPDEASKPKMAYGVLSSPSNPDSGWKQLKIGDEGTTTAMKAGLKTNSIVAFAFLENEDDEPVFEVEWPRDDEEMEDA</sequence>
<protein>
    <submittedName>
        <fullName evidence="1">Uncharacterized protein</fullName>
    </submittedName>
</protein>
<dbReference type="RefSeq" id="XP_046118710.1">
    <property type="nucleotide sequence ID" value="XM_046264989.1"/>
</dbReference>
<keyword evidence="2" id="KW-1185">Reference proteome</keyword>
<reference evidence="1" key="1">
    <citation type="journal article" date="2021" name="IMA Fungus">
        <title>Genomic characterization of three marine fungi, including Emericellopsis atlantica sp. nov. with signatures of a generalist lifestyle and marine biomass degradation.</title>
        <authorList>
            <person name="Hagestad O.C."/>
            <person name="Hou L."/>
            <person name="Andersen J.H."/>
            <person name="Hansen E.H."/>
            <person name="Altermark B."/>
            <person name="Li C."/>
            <person name="Kuhnert E."/>
            <person name="Cox R.J."/>
            <person name="Crous P.W."/>
            <person name="Spatafora J.W."/>
            <person name="Lail K."/>
            <person name="Amirebrahimi M."/>
            <person name="Lipzen A."/>
            <person name="Pangilinan J."/>
            <person name="Andreopoulos W."/>
            <person name="Hayes R.D."/>
            <person name="Ng V."/>
            <person name="Grigoriev I.V."/>
            <person name="Jackson S.A."/>
            <person name="Sutton T.D.S."/>
            <person name="Dobson A.D.W."/>
            <person name="Rama T."/>
        </authorList>
    </citation>
    <scope>NUCLEOTIDE SEQUENCE</scope>
    <source>
        <strain evidence="1">TS7</strain>
    </source>
</reference>
<dbReference type="AlphaFoldDB" id="A0A9P7ZMR3"/>
<organism evidence="1 2">
    <name type="scientific">Emericellopsis atlantica</name>
    <dbReference type="NCBI Taxonomy" id="2614577"/>
    <lineage>
        <taxon>Eukaryota</taxon>
        <taxon>Fungi</taxon>
        <taxon>Dikarya</taxon>
        <taxon>Ascomycota</taxon>
        <taxon>Pezizomycotina</taxon>
        <taxon>Sordariomycetes</taxon>
        <taxon>Hypocreomycetidae</taxon>
        <taxon>Hypocreales</taxon>
        <taxon>Bionectriaceae</taxon>
        <taxon>Emericellopsis</taxon>
    </lineage>
</organism>
<dbReference type="GeneID" id="70295892"/>
<gene>
    <name evidence="1" type="ORF">F5Z01DRAFT_673930</name>
</gene>
<dbReference type="Proteomes" id="UP000887229">
    <property type="component" value="Unassembled WGS sequence"/>
</dbReference>
<comment type="caution">
    <text evidence="1">The sequence shown here is derived from an EMBL/GenBank/DDBJ whole genome shotgun (WGS) entry which is preliminary data.</text>
</comment>
<dbReference type="EMBL" id="MU251253">
    <property type="protein sequence ID" value="KAG9254786.1"/>
    <property type="molecule type" value="Genomic_DNA"/>
</dbReference>
<accession>A0A9P7ZMR3</accession>